<feature type="transmembrane region" description="Helical" evidence="1">
    <location>
        <begin position="26"/>
        <end position="50"/>
    </location>
</feature>
<keyword evidence="1" id="KW-0472">Membrane</keyword>
<accession>A0ABP0XIU4</accession>
<organism evidence="2 3">
    <name type="scientific">Sphagnum jensenii</name>
    <dbReference type="NCBI Taxonomy" id="128206"/>
    <lineage>
        <taxon>Eukaryota</taxon>
        <taxon>Viridiplantae</taxon>
        <taxon>Streptophyta</taxon>
        <taxon>Embryophyta</taxon>
        <taxon>Bryophyta</taxon>
        <taxon>Sphagnophytina</taxon>
        <taxon>Sphagnopsida</taxon>
        <taxon>Sphagnales</taxon>
        <taxon>Sphagnaceae</taxon>
        <taxon>Sphagnum</taxon>
    </lineage>
</organism>
<feature type="transmembrane region" description="Helical" evidence="1">
    <location>
        <begin position="410"/>
        <end position="434"/>
    </location>
</feature>
<protein>
    <submittedName>
        <fullName evidence="2">Uncharacterized protein</fullName>
    </submittedName>
</protein>
<feature type="transmembrane region" description="Helical" evidence="1">
    <location>
        <begin position="379"/>
        <end position="398"/>
    </location>
</feature>
<feature type="transmembrane region" description="Helical" evidence="1">
    <location>
        <begin position="259"/>
        <end position="279"/>
    </location>
</feature>
<keyword evidence="1" id="KW-1133">Transmembrane helix</keyword>
<evidence type="ECO:0000256" key="1">
    <source>
        <dbReference type="SAM" id="Phobius"/>
    </source>
</evidence>
<proteinExistence type="predicted"/>
<keyword evidence="1" id="KW-0812">Transmembrane</keyword>
<dbReference type="Proteomes" id="UP001497444">
    <property type="component" value="Chromosome 9"/>
</dbReference>
<feature type="transmembrane region" description="Helical" evidence="1">
    <location>
        <begin position="71"/>
        <end position="93"/>
    </location>
</feature>
<keyword evidence="3" id="KW-1185">Reference proteome</keyword>
<reference evidence="2" key="1">
    <citation type="submission" date="2024-02" db="EMBL/GenBank/DDBJ databases">
        <authorList>
            <consortium name="ELIXIR-Norway"/>
            <consortium name="Elixir Norway"/>
        </authorList>
    </citation>
    <scope>NUCLEOTIDE SEQUENCE</scope>
</reference>
<sequence>MSNLLGKMDVVEMTRRWFKSGATSNVQLRIVLLIQGVIMAATLVSTVVAAHEEPEPSPHASSPSSLCSRELAATLWGGAFAFFSLLADAWAASAVVESTTGEPSVIVRIVWVVAVLPLAGLWGALMTMFVSFRFRQILIASMNPEYLRHESRNFLKIIRYIGVLLFGTSNSSVLKSTSILVGTEVVLGISKSLVLPDTHVHKRETLTEKSTVNALTLGRRVFENSDLVSLTEEGKEALLRSNVLPTYEQLLFLRGKGSIATAIIAIQAIGYMTAISYRAVKGLSVSPVEGIGFGFSMLVIVHSLVRFYGGLSQHVLVIYLDPVQEQEISYQCYCTRWSFDDKESCTRMAFMCLVVIVSAIVAFTIQVEWPVLKKDWLDAIGPILFVFALSLQIFSIYLEYWDCSEVGAMLGFACSGIMSLGAIVVVVVATVMHWRHNNFYIRTPSVVHNLPFLG</sequence>
<name>A0ABP0XIU4_9BRYO</name>
<feature type="transmembrane region" description="Helical" evidence="1">
    <location>
        <begin position="348"/>
        <end position="367"/>
    </location>
</feature>
<evidence type="ECO:0000313" key="3">
    <source>
        <dbReference type="Proteomes" id="UP001497444"/>
    </source>
</evidence>
<gene>
    <name evidence="2" type="ORF">CSSPJE1EN1_LOCUS24515</name>
</gene>
<evidence type="ECO:0000313" key="2">
    <source>
        <dbReference type="EMBL" id="CAK9279037.1"/>
    </source>
</evidence>
<dbReference type="EMBL" id="OZ020104">
    <property type="protein sequence ID" value="CAK9279037.1"/>
    <property type="molecule type" value="Genomic_DNA"/>
</dbReference>
<feature type="transmembrane region" description="Helical" evidence="1">
    <location>
        <begin position="291"/>
        <end position="309"/>
    </location>
</feature>
<feature type="transmembrane region" description="Helical" evidence="1">
    <location>
        <begin position="105"/>
        <end position="132"/>
    </location>
</feature>